<reference evidence="1" key="1">
    <citation type="journal article" date="2020" name="Nature">
        <title>Giant virus diversity and host interactions through global metagenomics.</title>
        <authorList>
            <person name="Schulz F."/>
            <person name="Roux S."/>
            <person name="Paez-Espino D."/>
            <person name="Jungbluth S."/>
            <person name="Walsh D.A."/>
            <person name="Denef V.J."/>
            <person name="McMahon K.D."/>
            <person name="Konstantinidis K.T."/>
            <person name="Eloe-Fadrosh E.A."/>
            <person name="Kyrpides N.C."/>
            <person name="Woyke T."/>
        </authorList>
    </citation>
    <scope>NUCLEOTIDE SEQUENCE</scope>
    <source>
        <strain evidence="1">GVMAG-M-3300023174-57</strain>
    </source>
</reference>
<dbReference type="EMBL" id="MN739665">
    <property type="protein sequence ID" value="QHT19382.1"/>
    <property type="molecule type" value="Genomic_DNA"/>
</dbReference>
<sequence>MYFNLKDLPDATTGTRSTEFYLKAARGTLALDSPMVVFCDITTRPWIQSLRDELIGPNEKTIYVERPLVEYDFYKINWPIANDNWIRHKWPIEGRCTASYYLTCMFKIHALKIAQERSDFKATHYFWVDFGCSHVAYSKTFHADALRMLGSPRSKVTVQMIRYWDRGERENLFESVKAGTCGLACTVFSVEKTYIARLYTLMLAVFYELLFKGIGHTDEQVMSVAYYRDPEMFNLYYGDYYSVISNYHHIVHDWHSVIYYIIERSSKDGNLIFADRTAKELVESVNGDHTDLSDKDLTLIKSLLPSLEKFLPARVRDAGHHFG</sequence>
<accession>A0A6C0DSA1</accession>
<dbReference type="Pfam" id="PF09612">
    <property type="entry name" value="HtrL_YibB"/>
    <property type="match status" value="1"/>
</dbReference>
<dbReference type="AlphaFoldDB" id="A0A6C0DSA1"/>
<proteinExistence type="predicted"/>
<evidence type="ECO:0000313" key="1">
    <source>
        <dbReference type="EMBL" id="QHT19382.1"/>
    </source>
</evidence>
<name>A0A6C0DSA1_9ZZZZ</name>
<dbReference type="InterPro" id="IPR011735">
    <property type="entry name" value="WlaTC/HtrL_glycosyltransf"/>
</dbReference>
<protein>
    <submittedName>
        <fullName evidence="1">Uncharacterized protein</fullName>
    </submittedName>
</protein>
<organism evidence="1">
    <name type="scientific">viral metagenome</name>
    <dbReference type="NCBI Taxonomy" id="1070528"/>
    <lineage>
        <taxon>unclassified sequences</taxon>
        <taxon>metagenomes</taxon>
        <taxon>organismal metagenomes</taxon>
    </lineage>
</organism>